<proteinExistence type="predicted"/>
<name>A0A7K4HL97_9EURY</name>
<feature type="transmembrane region" description="Helical" evidence="1">
    <location>
        <begin position="92"/>
        <end position="109"/>
    </location>
</feature>
<comment type="caution">
    <text evidence="2">The sequence shown here is derived from an EMBL/GenBank/DDBJ whole genome shotgun (WGS) entry which is preliminary data.</text>
</comment>
<dbReference type="Proteomes" id="UP000570823">
    <property type="component" value="Unassembled WGS sequence"/>
</dbReference>
<feature type="transmembrane region" description="Helical" evidence="1">
    <location>
        <begin position="46"/>
        <end position="63"/>
    </location>
</feature>
<dbReference type="RefSeq" id="WP_176787641.1">
    <property type="nucleotide sequence ID" value="NZ_JABXWR010000001.1"/>
</dbReference>
<feature type="transmembrane region" description="Helical" evidence="1">
    <location>
        <begin position="12"/>
        <end position="34"/>
    </location>
</feature>
<keyword evidence="1" id="KW-0812">Transmembrane</keyword>
<reference evidence="2 3" key="1">
    <citation type="submission" date="2020-06" db="EMBL/GenBank/DDBJ databases">
        <title>Methanofollis fontis sp. nov., a methanogen isolated from marine sediments near a cold seep at Four-Way Closure Ridge offshore southwestern Taiwan.</title>
        <authorList>
            <person name="Chen S.-C."/>
            <person name="Teng N.-H."/>
            <person name="Lin Y.-S."/>
            <person name="Lai M.-C."/>
            <person name="Chen H.-H."/>
            <person name="Wang C.-C."/>
        </authorList>
    </citation>
    <scope>NUCLEOTIDE SEQUENCE [LARGE SCALE GENOMIC DNA]</scope>
    <source>
        <strain evidence="2 3">DSM 2702</strain>
    </source>
</reference>
<gene>
    <name evidence="2" type="ORF">HWN36_01625</name>
</gene>
<dbReference type="AlphaFoldDB" id="A0A7K4HL97"/>
<keyword evidence="3" id="KW-1185">Reference proteome</keyword>
<keyword evidence="1" id="KW-1133">Transmembrane helix</keyword>
<evidence type="ECO:0000313" key="3">
    <source>
        <dbReference type="Proteomes" id="UP000570823"/>
    </source>
</evidence>
<protein>
    <submittedName>
        <fullName evidence="2">Uncharacterized protein</fullName>
    </submittedName>
</protein>
<evidence type="ECO:0000256" key="1">
    <source>
        <dbReference type="SAM" id="Phobius"/>
    </source>
</evidence>
<evidence type="ECO:0000313" key="2">
    <source>
        <dbReference type="EMBL" id="NVO66041.1"/>
    </source>
</evidence>
<sequence>MTTGHGVLDRLWLAVPAVSFGGILVSALAIFAAGDLMYVDHPMWGIGLWANIAASFMLCLYAYTRPRKDFVALLAPMYAVIIFLVGDFSTGPVMQVLFAASITILAVRVEKKFQ</sequence>
<organism evidence="2 3">
    <name type="scientific">Methanofollis tationis</name>
    <dbReference type="NCBI Taxonomy" id="81417"/>
    <lineage>
        <taxon>Archaea</taxon>
        <taxon>Methanobacteriati</taxon>
        <taxon>Methanobacteriota</taxon>
        <taxon>Stenosarchaea group</taxon>
        <taxon>Methanomicrobia</taxon>
        <taxon>Methanomicrobiales</taxon>
        <taxon>Methanomicrobiaceae</taxon>
        <taxon>Methanofollis</taxon>
    </lineage>
</organism>
<accession>A0A7K4HL97</accession>
<dbReference type="OrthoDB" id="112373at2157"/>
<keyword evidence="1" id="KW-0472">Membrane</keyword>
<feature type="transmembrane region" description="Helical" evidence="1">
    <location>
        <begin position="70"/>
        <end position="86"/>
    </location>
</feature>
<dbReference type="EMBL" id="JABXWR010000001">
    <property type="protein sequence ID" value="NVO66041.1"/>
    <property type="molecule type" value="Genomic_DNA"/>
</dbReference>